<evidence type="ECO:0000256" key="1">
    <source>
        <dbReference type="ARBA" id="ARBA00022679"/>
    </source>
</evidence>
<dbReference type="SUPFAM" id="SSF53756">
    <property type="entry name" value="UDP-Glycosyltransferase/glycogen phosphorylase"/>
    <property type="match status" value="1"/>
</dbReference>
<dbReference type="RefSeq" id="WP_182921327.1">
    <property type="nucleotide sequence ID" value="NZ_WNXD01000001.1"/>
</dbReference>
<name>A0A923IUC9_9SPHI</name>
<reference evidence="3" key="1">
    <citation type="submission" date="2019-11" db="EMBL/GenBank/DDBJ databases">
        <title>Description of Pedobacter sp. LMG 31464T.</title>
        <authorList>
            <person name="Carlier A."/>
            <person name="Qi S."/>
            <person name="Vandamme P."/>
        </authorList>
    </citation>
    <scope>NUCLEOTIDE SEQUENCE</scope>
    <source>
        <strain evidence="3">LMG 31464</strain>
    </source>
</reference>
<dbReference type="InterPro" id="IPR001296">
    <property type="entry name" value="Glyco_trans_1"/>
</dbReference>
<gene>
    <name evidence="3" type="ORF">GM921_04060</name>
</gene>
<evidence type="ECO:0000313" key="3">
    <source>
        <dbReference type="EMBL" id="MBB2144643.1"/>
    </source>
</evidence>
<evidence type="ECO:0000259" key="2">
    <source>
        <dbReference type="Pfam" id="PF00534"/>
    </source>
</evidence>
<dbReference type="CDD" id="cd03801">
    <property type="entry name" value="GT4_PimA-like"/>
    <property type="match status" value="1"/>
</dbReference>
<dbReference type="Gene3D" id="3.40.50.2000">
    <property type="entry name" value="Glycogen Phosphorylase B"/>
    <property type="match status" value="2"/>
</dbReference>
<feature type="domain" description="Glycosyl transferase family 1" evidence="2">
    <location>
        <begin position="180"/>
        <end position="341"/>
    </location>
</feature>
<protein>
    <submittedName>
        <fullName evidence="3">Glycosyltransferase</fullName>
    </submittedName>
</protein>
<sequence length="366" mass="41703">MRIVFAAYEYTKEFNHPVKWLERISAFTGILSALAKTNEVHSIQQINFEGSHNLEGVDYHFKQYNEVALRFFPHKLNLYLKNLKPDVIIIQGLHCPLRVIQLRLILGSKVKIILQHRAEKPFRGYKKVFQQLADRCVNAYLFGSIALGMEWVKFENLKTAGKIYEVAGLSSRFYPIEKKIAKQHIDVSRNPIYLWVGRLNENKNPLTVVDAFLRFTELNPNAQLYMGYQTTELLSEIEKRLINQPNGKNVVLVGNIEHNDLLYWFNAADFLISGSYYEGGGTVISEAMSAGCVPIVTAIPSFKMLTNNGDCGFLYQAGNTDELLKILISTQHLNLPEEREKCLAFFKAHLSFDAIGNKIQEIALAL</sequence>
<keyword evidence="4" id="KW-1185">Reference proteome</keyword>
<dbReference type="EMBL" id="WNXD01000001">
    <property type="protein sequence ID" value="MBB2144643.1"/>
    <property type="molecule type" value="Genomic_DNA"/>
</dbReference>
<dbReference type="PANTHER" id="PTHR46401:SF2">
    <property type="entry name" value="GLYCOSYLTRANSFERASE WBBK-RELATED"/>
    <property type="match status" value="1"/>
</dbReference>
<dbReference type="GO" id="GO:0009103">
    <property type="term" value="P:lipopolysaccharide biosynthetic process"/>
    <property type="evidence" value="ECO:0007669"/>
    <property type="project" value="TreeGrafter"/>
</dbReference>
<accession>A0A923IUC9</accession>
<dbReference type="GO" id="GO:0016757">
    <property type="term" value="F:glycosyltransferase activity"/>
    <property type="evidence" value="ECO:0007669"/>
    <property type="project" value="InterPro"/>
</dbReference>
<dbReference type="PANTHER" id="PTHR46401">
    <property type="entry name" value="GLYCOSYLTRANSFERASE WBBK-RELATED"/>
    <property type="match status" value="1"/>
</dbReference>
<keyword evidence="1" id="KW-0808">Transferase</keyword>
<evidence type="ECO:0000313" key="4">
    <source>
        <dbReference type="Proteomes" id="UP000601055"/>
    </source>
</evidence>
<dbReference type="Pfam" id="PF00534">
    <property type="entry name" value="Glycos_transf_1"/>
    <property type="match status" value="1"/>
</dbReference>
<dbReference type="Proteomes" id="UP000601055">
    <property type="component" value="Unassembled WGS sequence"/>
</dbReference>
<comment type="caution">
    <text evidence="3">The sequence shown here is derived from an EMBL/GenBank/DDBJ whole genome shotgun (WGS) entry which is preliminary data.</text>
</comment>
<dbReference type="AlphaFoldDB" id="A0A923IUC9"/>
<organism evidence="3 4">
    <name type="scientific">Pedobacter planticolens</name>
    <dbReference type="NCBI Taxonomy" id="2679964"/>
    <lineage>
        <taxon>Bacteria</taxon>
        <taxon>Pseudomonadati</taxon>
        <taxon>Bacteroidota</taxon>
        <taxon>Sphingobacteriia</taxon>
        <taxon>Sphingobacteriales</taxon>
        <taxon>Sphingobacteriaceae</taxon>
        <taxon>Pedobacter</taxon>
    </lineage>
</organism>
<proteinExistence type="predicted"/>